<dbReference type="InParanoid" id="I1C9D4"/>
<evidence type="ECO:0000313" key="3">
    <source>
        <dbReference type="Proteomes" id="UP000009138"/>
    </source>
</evidence>
<dbReference type="GO" id="GO:0008168">
    <property type="term" value="F:methyltransferase activity"/>
    <property type="evidence" value="ECO:0007669"/>
    <property type="project" value="TreeGrafter"/>
</dbReference>
<dbReference type="OMA" id="TWIMDVA"/>
<dbReference type="EMBL" id="CH476738">
    <property type="protein sequence ID" value="EIE85064.1"/>
    <property type="molecule type" value="Genomic_DNA"/>
</dbReference>
<organism evidence="2 3">
    <name type="scientific">Rhizopus delemar (strain RA 99-880 / ATCC MYA-4621 / FGSC 9543 / NRRL 43880)</name>
    <name type="common">Mucormycosis agent</name>
    <name type="synonym">Rhizopus arrhizus var. delemar</name>
    <dbReference type="NCBI Taxonomy" id="246409"/>
    <lineage>
        <taxon>Eukaryota</taxon>
        <taxon>Fungi</taxon>
        <taxon>Fungi incertae sedis</taxon>
        <taxon>Mucoromycota</taxon>
        <taxon>Mucoromycotina</taxon>
        <taxon>Mucoromycetes</taxon>
        <taxon>Mucorales</taxon>
        <taxon>Mucorineae</taxon>
        <taxon>Rhizopodaceae</taxon>
        <taxon>Rhizopus</taxon>
    </lineage>
</organism>
<dbReference type="SUPFAM" id="SSF53335">
    <property type="entry name" value="S-adenosyl-L-methionine-dependent methyltransferases"/>
    <property type="match status" value="1"/>
</dbReference>
<dbReference type="Gene3D" id="3.40.50.150">
    <property type="entry name" value="Vaccinia Virus protein VP39"/>
    <property type="match status" value="1"/>
</dbReference>
<feature type="domain" description="Methyltransferase" evidence="1">
    <location>
        <begin position="111"/>
        <end position="202"/>
    </location>
</feature>
<dbReference type="AlphaFoldDB" id="I1C9D4"/>
<reference evidence="2 3" key="1">
    <citation type="journal article" date="2009" name="PLoS Genet.">
        <title>Genomic analysis of the basal lineage fungus Rhizopus oryzae reveals a whole-genome duplication.</title>
        <authorList>
            <person name="Ma L.-J."/>
            <person name="Ibrahim A.S."/>
            <person name="Skory C."/>
            <person name="Grabherr M.G."/>
            <person name="Burger G."/>
            <person name="Butler M."/>
            <person name="Elias M."/>
            <person name="Idnurm A."/>
            <person name="Lang B.F."/>
            <person name="Sone T."/>
            <person name="Abe A."/>
            <person name="Calvo S.E."/>
            <person name="Corrochano L.M."/>
            <person name="Engels R."/>
            <person name="Fu J."/>
            <person name="Hansberg W."/>
            <person name="Kim J.-M."/>
            <person name="Kodira C.D."/>
            <person name="Koehrsen M.J."/>
            <person name="Liu B."/>
            <person name="Miranda-Saavedra D."/>
            <person name="O'Leary S."/>
            <person name="Ortiz-Castellanos L."/>
            <person name="Poulter R."/>
            <person name="Rodriguez-Romero J."/>
            <person name="Ruiz-Herrera J."/>
            <person name="Shen Y.-Q."/>
            <person name="Zeng Q."/>
            <person name="Galagan J."/>
            <person name="Birren B.W."/>
            <person name="Cuomo C.A."/>
            <person name="Wickes B.L."/>
        </authorList>
    </citation>
    <scope>NUCLEOTIDE SEQUENCE [LARGE SCALE GENOMIC DNA]</scope>
    <source>
        <strain evidence="3">RA 99-880 / ATCC MYA-4621 / FGSC 9543 / NRRL 43880</strain>
    </source>
</reference>
<dbReference type="STRING" id="246409.I1C9D4"/>
<dbReference type="OrthoDB" id="2013972at2759"/>
<accession>I1C9D4</accession>
<dbReference type="InterPro" id="IPR029063">
    <property type="entry name" value="SAM-dependent_MTases_sf"/>
</dbReference>
<dbReference type="RefSeq" id="XP_067520460.1">
    <property type="nucleotide sequence ID" value="XM_067664359.1"/>
</dbReference>
<keyword evidence="3" id="KW-1185">Reference proteome</keyword>
<proteinExistence type="predicted"/>
<sequence>MDSLSVKNLQVIYPLKVDKYLTFNPAPTVAKQLEKDDKFSTLTRSPLASSDSVVVDGRTYHGEASSVYWLPNDDEELDRLVGQHFALKTLFGGNIPKEVHKQVDMEKGIKILDLGCGPGTWIMDMATEYPNSEFTGIDMSDVFPNNIRPANVTFQIANVLEPLPFEDDTFDFVNFSLFILALKKDQWIPVMKEVKRILKPGGLYHSREASMLLKGNSFVQWAGQVFTERLIEREQEPCIIDKMKGLMKEAGFDVIYYQKLPTYPGRSDRLNREFLWDVKHVFKNCQPFLKEHVKVKDEEYDAFLDRFVEECQKKPEVEWDFASTLGRKPA</sequence>
<dbReference type="CDD" id="cd02440">
    <property type="entry name" value="AdoMet_MTases"/>
    <property type="match status" value="1"/>
</dbReference>
<evidence type="ECO:0000259" key="1">
    <source>
        <dbReference type="Pfam" id="PF13649"/>
    </source>
</evidence>
<dbReference type="InterPro" id="IPR041698">
    <property type="entry name" value="Methyltransf_25"/>
</dbReference>
<name>I1C9D4_RHIO9</name>
<dbReference type="PANTHER" id="PTHR43591">
    <property type="entry name" value="METHYLTRANSFERASE"/>
    <property type="match status" value="1"/>
</dbReference>
<protein>
    <recommendedName>
        <fullName evidence="1">Methyltransferase domain-containing protein</fullName>
    </recommendedName>
</protein>
<dbReference type="PANTHER" id="PTHR43591:SF24">
    <property type="entry name" value="2-METHOXY-6-POLYPRENYL-1,4-BENZOQUINOL METHYLASE, MITOCHONDRIAL"/>
    <property type="match status" value="1"/>
</dbReference>
<dbReference type="FunCoup" id="I1C9D4">
    <property type="interactions" value="3"/>
</dbReference>
<dbReference type="VEuPathDB" id="FungiDB:RO3G_09774"/>
<dbReference type="GeneID" id="93616740"/>
<evidence type="ECO:0000313" key="2">
    <source>
        <dbReference type="EMBL" id="EIE85064.1"/>
    </source>
</evidence>
<dbReference type="Proteomes" id="UP000009138">
    <property type="component" value="Unassembled WGS sequence"/>
</dbReference>
<gene>
    <name evidence="2" type="ORF">RO3G_09774</name>
</gene>
<dbReference type="eggNOG" id="KOG1269">
    <property type="taxonomic scope" value="Eukaryota"/>
</dbReference>
<dbReference type="Pfam" id="PF13649">
    <property type="entry name" value="Methyltransf_25"/>
    <property type="match status" value="1"/>
</dbReference>